<dbReference type="PANTHER" id="PTHR16206:SF19">
    <property type="entry name" value="DEP DOMAIN-CONTAINING PROTEIN"/>
    <property type="match status" value="1"/>
</dbReference>
<accession>A0ABM1RX06</accession>
<feature type="compositionally biased region" description="Polar residues" evidence="1">
    <location>
        <begin position="149"/>
        <end position="176"/>
    </location>
</feature>
<dbReference type="Gene3D" id="1.10.10.10">
    <property type="entry name" value="Winged helix-like DNA-binding domain superfamily/Winged helix DNA-binding domain"/>
    <property type="match status" value="1"/>
</dbReference>
<feature type="domain" description="DEP" evidence="2">
    <location>
        <begin position="42"/>
        <end position="126"/>
    </location>
</feature>
<feature type="compositionally biased region" description="Polar residues" evidence="1">
    <location>
        <begin position="203"/>
        <end position="224"/>
    </location>
</feature>
<organism evidence="3 4">
    <name type="scientific">Limulus polyphemus</name>
    <name type="common">Atlantic horseshoe crab</name>
    <dbReference type="NCBI Taxonomy" id="6850"/>
    <lineage>
        <taxon>Eukaryota</taxon>
        <taxon>Metazoa</taxon>
        <taxon>Ecdysozoa</taxon>
        <taxon>Arthropoda</taxon>
        <taxon>Chelicerata</taxon>
        <taxon>Merostomata</taxon>
        <taxon>Xiphosura</taxon>
        <taxon>Limulidae</taxon>
        <taxon>Limulus</taxon>
    </lineage>
</organism>
<dbReference type="InterPro" id="IPR000591">
    <property type="entry name" value="DEP_dom"/>
</dbReference>
<evidence type="ECO:0000313" key="4">
    <source>
        <dbReference type="RefSeq" id="XP_022235911.1"/>
    </source>
</evidence>
<dbReference type="InterPro" id="IPR036388">
    <property type="entry name" value="WH-like_DNA-bd_sf"/>
</dbReference>
<proteinExistence type="predicted"/>
<dbReference type="GeneID" id="111083586"/>
<gene>
    <name evidence="4" type="primary">LOC111083586</name>
</gene>
<evidence type="ECO:0000313" key="3">
    <source>
        <dbReference type="Proteomes" id="UP000694941"/>
    </source>
</evidence>
<dbReference type="SUPFAM" id="SSF46785">
    <property type="entry name" value="Winged helix' DNA-binding domain"/>
    <property type="match status" value="1"/>
</dbReference>
<protein>
    <submittedName>
        <fullName evidence="4">Uncharacterized protein LOC111083586</fullName>
    </submittedName>
</protein>
<evidence type="ECO:0000259" key="2">
    <source>
        <dbReference type="SMART" id="SM00049"/>
    </source>
</evidence>
<reference evidence="4" key="1">
    <citation type="submission" date="2025-08" db="UniProtKB">
        <authorList>
            <consortium name="RefSeq"/>
        </authorList>
    </citation>
    <scope>IDENTIFICATION</scope>
    <source>
        <tissue evidence="4">Muscle</tissue>
    </source>
</reference>
<feature type="region of interest" description="Disordered" evidence="1">
    <location>
        <begin position="141"/>
        <end position="224"/>
    </location>
</feature>
<evidence type="ECO:0000256" key="1">
    <source>
        <dbReference type="SAM" id="MobiDB-lite"/>
    </source>
</evidence>
<dbReference type="SMART" id="SM00049">
    <property type="entry name" value="DEP"/>
    <property type="match status" value="1"/>
</dbReference>
<sequence length="608" mass="69412">MAVGGKFECCINEQTPLLSIKSSNTNGQFQATQLWYEIINHLRQHADVGRKRYLLKHYDNVFTGSNAVDIVFAFLQHKESELLVQNFARENAVKVCQALMDSQIFEPLVGKGQFEDCSTNFYRFLEIESWQFSPLFHGGNEKSSDVDTDQNSGVYNSKYNLSTSPKMTPTKTQGTSFKRRAASLDPESMVKYSKPSVMESSRRSPLSSLHNNFNNKSPQASSSTCHALSRRHSFTFSLKSGFKDKCTDKLRDFLQPQPTVKIKNNFLTRNSLRASLARLRPRMTTRDHSSNSQPTLQLTSQNLASYDAHQKVQDHVREAALSHLLSLIDVPILEPIMMTCYDLPKVCLKTESPILENRRVNLAIKPTMRQDLKRIPWVKEATACTNGPPAGIDKLWSAQACKQHCYQTVVEYYQSLPSVILPDSFLDIYIAIVHLLKENKLHRAQKALQLLMMVLPWQRRLQLHKLLQFLKLVSGDIFVAVDKEISNHKAVIRDFSGSVLSHSLIPQDHSHIFLDFCISKTPLIFSVPHLLNSQSILKGPVFCQQVSEKVFREHHSIITTQALQQLLSTILNSSQVSEKEKKAWLKKFQKAHPREYNLWLLQTHDSVF</sequence>
<dbReference type="RefSeq" id="XP_022235911.1">
    <property type="nucleotide sequence ID" value="XM_022380203.1"/>
</dbReference>
<dbReference type="Pfam" id="PF00610">
    <property type="entry name" value="DEP"/>
    <property type="match status" value="1"/>
</dbReference>
<keyword evidence="3" id="KW-1185">Reference proteome</keyword>
<dbReference type="InterPro" id="IPR036390">
    <property type="entry name" value="WH_DNA-bd_sf"/>
</dbReference>
<name>A0ABM1RX06_LIMPO</name>
<dbReference type="PANTHER" id="PTHR16206">
    <property type="entry name" value="DEP DOMAIN-CONTAINING"/>
    <property type="match status" value="1"/>
</dbReference>
<dbReference type="Proteomes" id="UP000694941">
    <property type="component" value="Unplaced"/>
</dbReference>